<proteinExistence type="inferred from homology"/>
<comment type="caution">
    <text evidence="6">The sequence shown here is derived from an EMBL/GenBank/DDBJ whole genome shotgun (WGS) entry which is preliminary data.</text>
</comment>
<dbReference type="InterPro" id="IPR035969">
    <property type="entry name" value="Rab-GAP_TBC_sf"/>
</dbReference>
<evidence type="ECO:0000256" key="3">
    <source>
        <dbReference type="SAM" id="Coils"/>
    </source>
</evidence>
<evidence type="ECO:0000256" key="2">
    <source>
        <dbReference type="ARBA" id="ARBA00022468"/>
    </source>
</evidence>
<dbReference type="Pfam" id="PF23436">
    <property type="entry name" value="RabGap-TBC_2"/>
    <property type="match status" value="1"/>
</dbReference>
<evidence type="ECO:0000313" key="6">
    <source>
        <dbReference type="EMBL" id="TFY83696.1"/>
    </source>
</evidence>
<keyword evidence="7" id="KW-1185">Reference proteome</keyword>
<protein>
    <recommendedName>
        <fullName evidence="5">Rab-GAP TBC domain-containing protein</fullName>
    </recommendedName>
</protein>
<dbReference type="PROSITE" id="PS50086">
    <property type="entry name" value="TBC_RABGAP"/>
    <property type="match status" value="1"/>
</dbReference>
<feature type="domain" description="Rab-GAP TBC" evidence="5">
    <location>
        <begin position="231"/>
        <end position="400"/>
    </location>
</feature>
<evidence type="ECO:0000313" key="7">
    <source>
        <dbReference type="Proteomes" id="UP000298061"/>
    </source>
</evidence>
<dbReference type="InterPro" id="IPR004147">
    <property type="entry name" value="ABC1_dom"/>
</dbReference>
<evidence type="ECO:0000256" key="4">
    <source>
        <dbReference type="SAM" id="MobiDB-lite"/>
    </source>
</evidence>
<dbReference type="GO" id="GO:0055088">
    <property type="term" value="P:lipid homeostasis"/>
    <property type="evidence" value="ECO:0007669"/>
    <property type="project" value="TreeGrafter"/>
</dbReference>
<dbReference type="InterPro" id="IPR011009">
    <property type="entry name" value="Kinase-like_dom_sf"/>
</dbReference>
<dbReference type="CDD" id="cd13969">
    <property type="entry name" value="ADCK1-like"/>
    <property type="match status" value="1"/>
</dbReference>
<organism evidence="6 7">
    <name type="scientific">Hericium alpestre</name>
    <dbReference type="NCBI Taxonomy" id="135208"/>
    <lineage>
        <taxon>Eukaryota</taxon>
        <taxon>Fungi</taxon>
        <taxon>Dikarya</taxon>
        <taxon>Basidiomycota</taxon>
        <taxon>Agaricomycotina</taxon>
        <taxon>Agaricomycetes</taxon>
        <taxon>Russulales</taxon>
        <taxon>Hericiaceae</taxon>
        <taxon>Hericium</taxon>
    </lineage>
</organism>
<dbReference type="SUPFAM" id="SSF56112">
    <property type="entry name" value="Protein kinase-like (PK-like)"/>
    <property type="match status" value="1"/>
</dbReference>
<name>A0A4Z0A9D2_9AGAM</name>
<dbReference type="GO" id="GO:0005743">
    <property type="term" value="C:mitochondrial inner membrane"/>
    <property type="evidence" value="ECO:0007669"/>
    <property type="project" value="TreeGrafter"/>
</dbReference>
<dbReference type="InterPro" id="IPR045307">
    <property type="entry name" value="ADCK1_dom"/>
</dbReference>
<keyword evidence="3" id="KW-0175">Coiled coil</keyword>
<dbReference type="Gene3D" id="1.10.8.270">
    <property type="entry name" value="putative rabgap domain of human tbc1 domain family member 14 like domains"/>
    <property type="match status" value="1"/>
</dbReference>
<comment type="similarity">
    <text evidence="1">Belongs to the protein kinase superfamily. ADCK protein kinase family.</text>
</comment>
<dbReference type="Pfam" id="PF03109">
    <property type="entry name" value="ABC1"/>
    <property type="match status" value="1"/>
</dbReference>
<feature type="region of interest" description="Disordered" evidence="4">
    <location>
        <begin position="1"/>
        <end position="53"/>
    </location>
</feature>
<dbReference type="GO" id="GO:0005096">
    <property type="term" value="F:GTPase activator activity"/>
    <property type="evidence" value="ECO:0007669"/>
    <property type="project" value="UniProtKB-KW"/>
</dbReference>
<dbReference type="InterPro" id="IPR000195">
    <property type="entry name" value="Rab-GAP-TBC_dom"/>
</dbReference>
<feature type="region of interest" description="Disordered" evidence="4">
    <location>
        <begin position="108"/>
        <end position="129"/>
    </location>
</feature>
<evidence type="ECO:0000259" key="5">
    <source>
        <dbReference type="PROSITE" id="PS50086"/>
    </source>
</evidence>
<gene>
    <name evidence="6" type="ORF">EWM64_g309</name>
</gene>
<dbReference type="SUPFAM" id="SSF47923">
    <property type="entry name" value="Ypt/Rab-GAP domain of gyp1p"/>
    <property type="match status" value="2"/>
</dbReference>
<reference evidence="6 7" key="1">
    <citation type="submission" date="2019-02" db="EMBL/GenBank/DDBJ databases">
        <title>Genome sequencing of the rare red list fungi Hericium alpestre (H. flagellum).</title>
        <authorList>
            <person name="Buettner E."/>
            <person name="Kellner H."/>
        </authorList>
    </citation>
    <scope>NUCLEOTIDE SEQUENCE [LARGE SCALE GENOMIC DNA]</scope>
    <source>
        <strain evidence="6 7">DSM 108284</strain>
    </source>
</reference>
<feature type="coiled-coil region" evidence="3">
    <location>
        <begin position="493"/>
        <end position="541"/>
    </location>
</feature>
<dbReference type="Proteomes" id="UP000298061">
    <property type="component" value="Unassembled WGS sequence"/>
</dbReference>
<dbReference type="STRING" id="135208.A0A4Z0A9D2"/>
<dbReference type="SMART" id="SM00164">
    <property type="entry name" value="TBC"/>
    <property type="match status" value="1"/>
</dbReference>
<dbReference type="GO" id="GO:0007005">
    <property type="term" value="P:mitochondrion organization"/>
    <property type="evidence" value="ECO:0007669"/>
    <property type="project" value="TreeGrafter"/>
</dbReference>
<dbReference type="PANTHER" id="PTHR43173:SF19">
    <property type="entry name" value="AARF DOMAIN-CONTAINING PROTEIN KINASE 1"/>
    <property type="match status" value="1"/>
</dbReference>
<dbReference type="EMBL" id="SFCI01000014">
    <property type="protein sequence ID" value="TFY83696.1"/>
    <property type="molecule type" value="Genomic_DNA"/>
</dbReference>
<dbReference type="Gene3D" id="1.10.472.80">
    <property type="entry name" value="Ypt/Rab-GAP domain of gyp1p, domain 3"/>
    <property type="match status" value="1"/>
</dbReference>
<keyword evidence="2" id="KW-0343">GTPase activation</keyword>
<evidence type="ECO:0000256" key="1">
    <source>
        <dbReference type="ARBA" id="ARBA00009670"/>
    </source>
</evidence>
<dbReference type="InterPro" id="IPR051130">
    <property type="entry name" value="Mito_struct-func_regulator"/>
</dbReference>
<dbReference type="AlphaFoldDB" id="A0A4Z0A9D2"/>
<dbReference type="PANTHER" id="PTHR43173">
    <property type="entry name" value="ABC1 FAMILY PROTEIN"/>
    <property type="match status" value="1"/>
</dbReference>
<accession>A0A4Z0A9D2</accession>
<sequence>MSSTGETGGEKEHTETTPSTEPQQAGSSQTLDALLSPSGTPQPETQSFPRDSVASVAESEFADVGLDDSRFSTVALTARDSTIAIKSPVDETPPSRFGEDGRRTTIALGQPSATPRKTTFTHKKSASATSARSANNVAFFMQRLDVQMGEKDKDEQGRRISVDGKQKLQEEFNRKQSELEDAGGGGINWEFWGQVVSDEQTIRLLLRKMQMILRALLSVSAAHSCDLRSASKDPEMEAQYLKLIKETSPHEKAITRDLGRTFPHHAFFTDGQGIGQENLFNVLKAYSIYDPQVGYCQGLPFIVAVLLLNMPDEEAFCLLVRLMHSYDLRGHFLPEMPKLQLRMFQFDRLIEDLLPVLNVHFLRQGIKSSMFCSQWFLTLFSYRFPLDIVFRIFDNCLASGIEAIFGFSLILLQKNEGQLLKLKFDELVSFLNNKLLDTYKMENSASEGSKSSYRVDDIVQDANSMRITPFMLDAYTHEYNDMIRARDAHAVEMDALRSSNRNLSQQVNLLETSMAQLNQEHVNILNELVMARSQNEELEGELVRYKFLAALGGERTSVRRSRPWLAGSAALLLVSGAGWAAYENYQPFRHTALAVVRCSRIAEAAVLGAIDYKRTFAQTYASEKEQLEAYSQCHSRSARRVLKALLANGGVFIKLGQHMASLIVLPPEWTSTMRPLQDQCVPTPYEDVEKLFVAELGLPLSDIFDDFNPEPVGVASLAQVHVGHHRESGKTVAVKLQHPHLDEFCEIDMEMVEVTLGWIKRWFPDFEFTWLGEEMRENLPKEMNFVYEARNAQRATEDFKGIRTSLYIPEVVSATKRVLIMEYIEGARVDDLVYLADHNIDRNKVSLELARIFSQMVYINGWFHADPHPGNLLIRPRPAVSKSPYNFEIVLLDHGLYFDLDTPLRINYCKLWLALIASASPQTNADRRKYAQLVGNVSPELFPVFEAALTGRAHMEDTAELTADEATAFTRATSMLDMVPQSEKEMEAIRNAVVTREGLLLSVFDVLRRVPRRVLMVFKLNDLTRSLDHALATTHAKIRVFLIMAKYCAVAVWQDDRRRLIDEMREKGLFSPSILVEYFKCWWTYEKVYRSLIVAETFLDLQAYLRMTTAWILGLWAKGFEGAHKAAAGLA</sequence>
<feature type="compositionally biased region" description="Polar residues" evidence="4">
    <location>
        <begin position="18"/>
        <end position="49"/>
    </location>
</feature>
<dbReference type="OrthoDB" id="427480at2759"/>
<dbReference type="FunFam" id="1.10.8.270:FF:000001">
    <property type="entry name" value="TBC1 domain family member 1"/>
    <property type="match status" value="1"/>
</dbReference>